<proteinExistence type="predicted"/>
<gene>
    <name evidence="4" type="ORF">Val02_50190</name>
</gene>
<dbReference type="GO" id="GO:0006629">
    <property type="term" value="P:lipid metabolic process"/>
    <property type="evidence" value="ECO:0007669"/>
    <property type="project" value="UniProtKB-KW"/>
</dbReference>
<dbReference type="SUPFAM" id="SSF52151">
    <property type="entry name" value="FabD/lysophospholipase-like"/>
    <property type="match status" value="1"/>
</dbReference>
<sequence length="109" mass="12061">MSAVVAASCAVPGYFTPIEIGGVEYVDGGVHSPTNADLPIRLWFRHLLRQELWTLRRPGLRLGTVEPDRATLRAMGLNVMRAHRLDRIEAAAYALARRRLTETPGPGRS</sequence>
<feature type="domain" description="PNPLA" evidence="3">
    <location>
        <begin position="1"/>
        <end position="44"/>
    </location>
</feature>
<evidence type="ECO:0000256" key="1">
    <source>
        <dbReference type="ARBA" id="ARBA00023098"/>
    </source>
</evidence>
<evidence type="ECO:0000313" key="5">
    <source>
        <dbReference type="Proteomes" id="UP000619260"/>
    </source>
</evidence>
<comment type="caution">
    <text evidence="4">The sequence shown here is derived from an EMBL/GenBank/DDBJ whole genome shotgun (WGS) entry which is preliminary data.</text>
</comment>
<dbReference type="PROSITE" id="PS51635">
    <property type="entry name" value="PNPLA"/>
    <property type="match status" value="1"/>
</dbReference>
<keyword evidence="1" id="KW-0443">Lipid metabolism</keyword>
<comment type="caution">
    <text evidence="2">Lacks conserved residue(s) required for the propagation of feature annotation.</text>
</comment>
<reference evidence="4" key="1">
    <citation type="submission" date="2021-01" db="EMBL/GenBank/DDBJ databases">
        <title>Whole genome shotgun sequence of Virgisporangium aliadipatigenens NBRC 105644.</title>
        <authorList>
            <person name="Komaki H."/>
            <person name="Tamura T."/>
        </authorList>
    </citation>
    <scope>NUCLEOTIDE SEQUENCE</scope>
    <source>
        <strain evidence="4">NBRC 105644</strain>
    </source>
</reference>
<protein>
    <recommendedName>
        <fullName evidence="3">PNPLA domain-containing protein</fullName>
    </recommendedName>
</protein>
<feature type="short sequence motif" description="DGA/G" evidence="2">
    <location>
        <begin position="27"/>
        <end position="29"/>
    </location>
</feature>
<dbReference type="Gene3D" id="3.40.1090.10">
    <property type="entry name" value="Cytosolic phospholipase A2 catalytic domain"/>
    <property type="match status" value="1"/>
</dbReference>
<name>A0A8J4DSQ9_9ACTN</name>
<dbReference type="Pfam" id="PF01734">
    <property type="entry name" value="Patatin"/>
    <property type="match status" value="1"/>
</dbReference>
<evidence type="ECO:0000256" key="2">
    <source>
        <dbReference type="PROSITE-ProRule" id="PRU01161"/>
    </source>
</evidence>
<dbReference type="AlphaFoldDB" id="A0A8J4DSQ9"/>
<dbReference type="Proteomes" id="UP000619260">
    <property type="component" value="Unassembled WGS sequence"/>
</dbReference>
<evidence type="ECO:0000313" key="4">
    <source>
        <dbReference type="EMBL" id="GIJ48133.1"/>
    </source>
</evidence>
<dbReference type="InterPro" id="IPR002641">
    <property type="entry name" value="PNPLA_dom"/>
</dbReference>
<dbReference type="EMBL" id="BOPF01000019">
    <property type="protein sequence ID" value="GIJ48133.1"/>
    <property type="molecule type" value="Genomic_DNA"/>
</dbReference>
<dbReference type="InterPro" id="IPR016035">
    <property type="entry name" value="Acyl_Trfase/lysoPLipase"/>
</dbReference>
<keyword evidence="5" id="KW-1185">Reference proteome</keyword>
<accession>A0A8J4DSQ9</accession>
<organism evidence="4 5">
    <name type="scientific">Virgisporangium aliadipatigenens</name>
    <dbReference type="NCBI Taxonomy" id="741659"/>
    <lineage>
        <taxon>Bacteria</taxon>
        <taxon>Bacillati</taxon>
        <taxon>Actinomycetota</taxon>
        <taxon>Actinomycetes</taxon>
        <taxon>Micromonosporales</taxon>
        <taxon>Micromonosporaceae</taxon>
        <taxon>Virgisporangium</taxon>
    </lineage>
</organism>
<evidence type="ECO:0000259" key="3">
    <source>
        <dbReference type="PROSITE" id="PS51635"/>
    </source>
</evidence>